<evidence type="ECO:0000313" key="2">
    <source>
        <dbReference type="Proteomes" id="UP001293254"/>
    </source>
</evidence>
<evidence type="ECO:0000313" key="1">
    <source>
        <dbReference type="EMBL" id="KAK4438602.1"/>
    </source>
</evidence>
<reference evidence="1" key="1">
    <citation type="submission" date="2020-06" db="EMBL/GenBank/DDBJ databases">
        <authorList>
            <person name="Li T."/>
            <person name="Hu X."/>
            <person name="Zhang T."/>
            <person name="Song X."/>
            <person name="Zhang H."/>
            <person name="Dai N."/>
            <person name="Sheng W."/>
            <person name="Hou X."/>
            <person name="Wei L."/>
        </authorList>
    </citation>
    <scope>NUCLEOTIDE SEQUENCE</scope>
    <source>
        <strain evidence="1">3651</strain>
        <tissue evidence="1">Leaf</tissue>
    </source>
</reference>
<proteinExistence type="predicted"/>
<accession>A0AAE2CXW0</accession>
<comment type="caution">
    <text evidence="1">The sequence shown here is derived from an EMBL/GenBank/DDBJ whole genome shotgun (WGS) entry which is preliminary data.</text>
</comment>
<dbReference type="EMBL" id="JACGWO010000001">
    <property type="protein sequence ID" value="KAK4438602.1"/>
    <property type="molecule type" value="Genomic_DNA"/>
</dbReference>
<gene>
    <name evidence="1" type="ORF">Salat_0194700</name>
</gene>
<sequence>MGGASGGGGGKMVGCGGWGPVKRDDIGIGDGAVGRVSKWLSAEARGSFLRWEIATVVVVCTPMGSVSAGMGEGVGNTMRWRGCLCWVLGEVTTHRGVASEG</sequence>
<dbReference type="AlphaFoldDB" id="A0AAE2CXW0"/>
<name>A0AAE2CXW0_9LAMI</name>
<reference evidence="1" key="2">
    <citation type="journal article" date="2024" name="Plant">
        <title>Genomic evolution and insights into agronomic trait innovations of Sesamum species.</title>
        <authorList>
            <person name="Miao H."/>
            <person name="Wang L."/>
            <person name="Qu L."/>
            <person name="Liu H."/>
            <person name="Sun Y."/>
            <person name="Le M."/>
            <person name="Wang Q."/>
            <person name="Wei S."/>
            <person name="Zheng Y."/>
            <person name="Lin W."/>
            <person name="Duan Y."/>
            <person name="Cao H."/>
            <person name="Xiong S."/>
            <person name="Wang X."/>
            <person name="Wei L."/>
            <person name="Li C."/>
            <person name="Ma Q."/>
            <person name="Ju M."/>
            <person name="Zhao R."/>
            <person name="Li G."/>
            <person name="Mu C."/>
            <person name="Tian Q."/>
            <person name="Mei H."/>
            <person name="Zhang T."/>
            <person name="Gao T."/>
            <person name="Zhang H."/>
        </authorList>
    </citation>
    <scope>NUCLEOTIDE SEQUENCE</scope>
    <source>
        <strain evidence="1">3651</strain>
    </source>
</reference>
<keyword evidence="2" id="KW-1185">Reference proteome</keyword>
<organism evidence="1 2">
    <name type="scientific">Sesamum alatum</name>
    <dbReference type="NCBI Taxonomy" id="300844"/>
    <lineage>
        <taxon>Eukaryota</taxon>
        <taxon>Viridiplantae</taxon>
        <taxon>Streptophyta</taxon>
        <taxon>Embryophyta</taxon>
        <taxon>Tracheophyta</taxon>
        <taxon>Spermatophyta</taxon>
        <taxon>Magnoliopsida</taxon>
        <taxon>eudicotyledons</taxon>
        <taxon>Gunneridae</taxon>
        <taxon>Pentapetalae</taxon>
        <taxon>asterids</taxon>
        <taxon>lamiids</taxon>
        <taxon>Lamiales</taxon>
        <taxon>Pedaliaceae</taxon>
        <taxon>Sesamum</taxon>
    </lineage>
</organism>
<protein>
    <submittedName>
        <fullName evidence="1">Uncharacterized protein</fullName>
    </submittedName>
</protein>
<dbReference type="Proteomes" id="UP001293254">
    <property type="component" value="Unassembled WGS sequence"/>
</dbReference>